<evidence type="ECO:0000313" key="2">
    <source>
        <dbReference type="EMBL" id="OWA51627.1"/>
    </source>
</evidence>
<proteinExistence type="predicted"/>
<dbReference type="Proteomes" id="UP000192578">
    <property type="component" value="Unassembled WGS sequence"/>
</dbReference>
<dbReference type="EMBL" id="MTYJ01000233">
    <property type="protein sequence ID" value="OWA51627.1"/>
    <property type="molecule type" value="Genomic_DNA"/>
</dbReference>
<feature type="region of interest" description="Disordered" evidence="1">
    <location>
        <begin position="59"/>
        <end position="137"/>
    </location>
</feature>
<name>A0A9X6NCL8_HYPEX</name>
<evidence type="ECO:0000256" key="1">
    <source>
        <dbReference type="SAM" id="MobiDB-lite"/>
    </source>
</evidence>
<comment type="caution">
    <text evidence="2">The sequence shown here is derived from an EMBL/GenBank/DDBJ whole genome shotgun (WGS) entry which is preliminary data.</text>
</comment>
<evidence type="ECO:0000313" key="3">
    <source>
        <dbReference type="Proteomes" id="UP000192578"/>
    </source>
</evidence>
<protein>
    <submittedName>
        <fullName evidence="2">Uncharacterized protein</fullName>
    </submittedName>
</protein>
<feature type="region of interest" description="Disordered" evidence="1">
    <location>
        <begin position="1"/>
        <end position="44"/>
    </location>
</feature>
<feature type="compositionally biased region" description="Acidic residues" evidence="1">
    <location>
        <begin position="11"/>
        <end position="29"/>
    </location>
</feature>
<dbReference type="AlphaFoldDB" id="A0A9X6NCL8"/>
<sequence>MNQASTADYPSDTEEYGDGDADGENDEDTENRSRESSPCLSSEASFFLETDSSRAAVARAAAAARQHRDFPNQRQHLLAQFPREQGESPPPPKPCARHGSLRTEQSAAQYQQRAAAAAARERGSKTFAKRPNKFDFP</sequence>
<feature type="compositionally biased region" description="Low complexity" evidence="1">
    <location>
        <begin position="107"/>
        <end position="118"/>
    </location>
</feature>
<reference evidence="3" key="1">
    <citation type="submission" date="2017-01" db="EMBL/GenBank/DDBJ databases">
        <title>Comparative genomics of anhydrobiosis in the tardigrade Hypsibius dujardini.</title>
        <authorList>
            <person name="Yoshida Y."/>
            <person name="Koutsovoulos G."/>
            <person name="Laetsch D."/>
            <person name="Stevens L."/>
            <person name="Kumar S."/>
            <person name="Horikawa D."/>
            <person name="Ishino K."/>
            <person name="Komine S."/>
            <person name="Tomita M."/>
            <person name="Blaxter M."/>
            <person name="Arakawa K."/>
        </authorList>
    </citation>
    <scope>NUCLEOTIDE SEQUENCE [LARGE SCALE GENOMIC DNA]</scope>
    <source>
        <strain evidence="3">Z151</strain>
    </source>
</reference>
<keyword evidence="3" id="KW-1185">Reference proteome</keyword>
<accession>A0A9X6NCL8</accession>
<organism evidence="2 3">
    <name type="scientific">Hypsibius exemplaris</name>
    <name type="common">Freshwater tardigrade</name>
    <dbReference type="NCBI Taxonomy" id="2072580"/>
    <lineage>
        <taxon>Eukaryota</taxon>
        <taxon>Metazoa</taxon>
        <taxon>Ecdysozoa</taxon>
        <taxon>Tardigrada</taxon>
        <taxon>Eutardigrada</taxon>
        <taxon>Parachela</taxon>
        <taxon>Hypsibioidea</taxon>
        <taxon>Hypsibiidae</taxon>
        <taxon>Hypsibius</taxon>
    </lineage>
</organism>
<gene>
    <name evidence="2" type="ORF">BV898_16100</name>
</gene>